<protein>
    <submittedName>
        <fullName evidence="12">Galactose-3-O-sulfotransferase 2</fullName>
    </submittedName>
</protein>
<dbReference type="CTD" id="64090"/>
<dbReference type="GeneID" id="115479311"/>
<evidence type="ECO:0000256" key="2">
    <source>
        <dbReference type="ARBA" id="ARBA00008124"/>
    </source>
</evidence>
<evidence type="ECO:0000256" key="1">
    <source>
        <dbReference type="ARBA" id="ARBA00004323"/>
    </source>
</evidence>
<dbReference type="Gene3D" id="3.40.50.300">
    <property type="entry name" value="P-loop containing nucleotide triphosphate hydrolases"/>
    <property type="match status" value="1"/>
</dbReference>
<keyword evidence="9" id="KW-0325">Glycoprotein</keyword>
<sequence length="418" mass="49209">MSLCHFKAIRDRMKFLQWKHRFSLTSTTHVALFLGFTLLLIFIRENNMHLADYIRMYNIFSYPDATMTPCRPVSNVMFLKTHKTGSSVILNILFRFAENNNLTVALPAGKTFHLGHPGPFKAQQVEGFSTMAHKYNIMCNHLRFNFSEVAKVMPNNTFYFSVLRNPTTLLESSFAYHKGSIPAFQKLTDLNEFLASPWTYYNLSVPIKNIHARNTMWYDFGYDNNAEEGENYVHSVLMDIEEKFQLVLITEYFDESMVLLKNILCWNLEDVVYFKLNFRTQESIQNLTHENKERVKEWCSLDWKLYKHFNRTFWKRIQETIGMEKMQKEVELLRSRQKELTEICVQNGKPMHKSQIKDKHLKPYQSGTADIMGYGLKSGLANETMRICHRLIVPETQHTALLYAKQFPEKPRKLDLTM</sequence>
<reference evidence="12" key="1">
    <citation type="submission" date="2025-08" db="UniProtKB">
        <authorList>
            <consortium name="RefSeq"/>
        </authorList>
    </citation>
    <scope>IDENTIFICATION</scope>
</reference>
<evidence type="ECO:0000256" key="7">
    <source>
        <dbReference type="ARBA" id="ARBA00023034"/>
    </source>
</evidence>
<evidence type="ECO:0000256" key="3">
    <source>
        <dbReference type="ARBA" id="ARBA00022679"/>
    </source>
</evidence>
<dbReference type="PANTHER" id="PTHR14647:SF55">
    <property type="entry name" value="GALACTOSE-3-O-SULFOTRANSFERASE 2"/>
    <property type="match status" value="1"/>
</dbReference>
<dbReference type="KEGG" id="muo:115479311"/>
<keyword evidence="6 10" id="KW-1133">Transmembrane helix</keyword>
<comment type="subcellular location">
    <subcellularLocation>
        <location evidence="1">Golgi apparatus membrane</location>
        <topology evidence="1">Single-pass type II membrane protein</topology>
    </subcellularLocation>
</comment>
<dbReference type="GO" id="GO:0001733">
    <property type="term" value="F:galactosylceramide sulfotransferase activity"/>
    <property type="evidence" value="ECO:0007669"/>
    <property type="project" value="InterPro"/>
</dbReference>
<evidence type="ECO:0000256" key="8">
    <source>
        <dbReference type="ARBA" id="ARBA00023136"/>
    </source>
</evidence>
<dbReference type="InterPro" id="IPR009729">
    <property type="entry name" value="Gal-3-0_sulfotransfrase"/>
</dbReference>
<proteinExistence type="inferred from homology"/>
<keyword evidence="7" id="KW-0333">Golgi apparatus</keyword>
<comment type="similarity">
    <text evidence="2">Belongs to the galactose-3-O-sulfotransferase family.</text>
</comment>
<evidence type="ECO:0000256" key="6">
    <source>
        <dbReference type="ARBA" id="ARBA00022989"/>
    </source>
</evidence>
<dbReference type="GO" id="GO:0009101">
    <property type="term" value="P:glycoprotein biosynthetic process"/>
    <property type="evidence" value="ECO:0007669"/>
    <property type="project" value="TreeGrafter"/>
</dbReference>
<dbReference type="RefSeq" id="XP_030073037.1">
    <property type="nucleotide sequence ID" value="XM_030217177.1"/>
</dbReference>
<dbReference type="InterPro" id="IPR027417">
    <property type="entry name" value="P-loop_NTPase"/>
</dbReference>
<evidence type="ECO:0000256" key="9">
    <source>
        <dbReference type="ARBA" id="ARBA00023180"/>
    </source>
</evidence>
<keyword evidence="8 10" id="KW-0472">Membrane</keyword>
<keyword evidence="3" id="KW-0808">Transferase</keyword>
<evidence type="ECO:0000313" key="12">
    <source>
        <dbReference type="RefSeq" id="XP_030073037.1"/>
    </source>
</evidence>
<dbReference type="AlphaFoldDB" id="A0A6P7Z102"/>
<dbReference type="GO" id="GO:0009247">
    <property type="term" value="P:glycolipid biosynthetic process"/>
    <property type="evidence" value="ECO:0007669"/>
    <property type="project" value="InterPro"/>
</dbReference>
<name>A0A6P7Z102_9AMPH</name>
<dbReference type="SUPFAM" id="SSF52540">
    <property type="entry name" value="P-loop containing nucleoside triphosphate hydrolases"/>
    <property type="match status" value="1"/>
</dbReference>
<dbReference type="InParanoid" id="A0A6P7Z102"/>
<keyword evidence="5" id="KW-0735">Signal-anchor</keyword>
<keyword evidence="4 10" id="KW-0812">Transmembrane</keyword>
<evidence type="ECO:0000256" key="4">
    <source>
        <dbReference type="ARBA" id="ARBA00022692"/>
    </source>
</evidence>
<evidence type="ECO:0000256" key="5">
    <source>
        <dbReference type="ARBA" id="ARBA00022968"/>
    </source>
</evidence>
<evidence type="ECO:0000313" key="11">
    <source>
        <dbReference type="Proteomes" id="UP000515156"/>
    </source>
</evidence>
<dbReference type="Proteomes" id="UP000515156">
    <property type="component" value="Chromosome 10"/>
</dbReference>
<evidence type="ECO:0000256" key="10">
    <source>
        <dbReference type="SAM" id="Phobius"/>
    </source>
</evidence>
<organism evidence="11 12">
    <name type="scientific">Microcaecilia unicolor</name>
    <dbReference type="NCBI Taxonomy" id="1415580"/>
    <lineage>
        <taxon>Eukaryota</taxon>
        <taxon>Metazoa</taxon>
        <taxon>Chordata</taxon>
        <taxon>Craniata</taxon>
        <taxon>Vertebrata</taxon>
        <taxon>Euteleostomi</taxon>
        <taxon>Amphibia</taxon>
        <taxon>Gymnophiona</taxon>
        <taxon>Siphonopidae</taxon>
        <taxon>Microcaecilia</taxon>
    </lineage>
</organism>
<dbReference type="FunCoup" id="A0A6P7Z102">
    <property type="interactions" value="116"/>
</dbReference>
<dbReference type="GO" id="GO:0000139">
    <property type="term" value="C:Golgi membrane"/>
    <property type="evidence" value="ECO:0007669"/>
    <property type="project" value="UniProtKB-SubCell"/>
</dbReference>
<gene>
    <name evidence="12" type="primary">GAL3ST2</name>
</gene>
<dbReference type="OrthoDB" id="514299at2759"/>
<feature type="transmembrane region" description="Helical" evidence="10">
    <location>
        <begin position="21"/>
        <end position="43"/>
    </location>
</feature>
<accession>A0A6P7Z102</accession>
<dbReference type="Pfam" id="PF06990">
    <property type="entry name" value="Gal-3-0_sulfotr"/>
    <property type="match status" value="1"/>
</dbReference>
<keyword evidence="11" id="KW-1185">Reference proteome</keyword>
<dbReference type="PANTHER" id="PTHR14647">
    <property type="entry name" value="GALACTOSE-3-O-SULFOTRANSFERASE"/>
    <property type="match status" value="1"/>
</dbReference>